<dbReference type="Proteomes" id="UP000078148">
    <property type="component" value="Chromosome"/>
</dbReference>
<evidence type="ECO:0000313" key="6">
    <source>
        <dbReference type="Proteomes" id="UP000078148"/>
    </source>
</evidence>
<protein>
    <recommendedName>
        <fullName evidence="4">Thiamine phosphate synthase/TenI domain-containing protein</fullName>
    </recommendedName>
</protein>
<dbReference type="InterPro" id="IPR013785">
    <property type="entry name" value="Aldolase_TIM"/>
</dbReference>
<gene>
    <name evidence="5" type="ORF">AR543_15205</name>
</gene>
<dbReference type="GO" id="GO:0005737">
    <property type="term" value="C:cytoplasm"/>
    <property type="evidence" value="ECO:0007669"/>
    <property type="project" value="TreeGrafter"/>
</dbReference>
<sequence length="254" mass="27401">MELHVVSTGNQTAEKILSVSRQIYSQVTAIHIREKQWSDKQVYELVQAMLNAGIPAAAIRLNSRIQLAAELKLGGAHLTELQSFVRSLPEKHEVNVNALSGNDQTGASTSRQRRQYHAPAADSESVLDFWQKESFRLGRSVHTAAQAIQAEREGIDYVFYGHIYETASKPGVPARGVEQLRQICAVVDIPVIAIGGIQPHHAEELISTGAAGIAVMSGIFAAKNPLEQASAYAAALSAAAARIGKIESGRQETV</sequence>
<evidence type="ECO:0000313" key="5">
    <source>
        <dbReference type="EMBL" id="ANF97213.1"/>
    </source>
</evidence>
<dbReference type="SUPFAM" id="SSF51391">
    <property type="entry name" value="Thiamin phosphate synthase"/>
    <property type="match status" value="2"/>
</dbReference>
<dbReference type="GO" id="GO:0009228">
    <property type="term" value="P:thiamine biosynthetic process"/>
    <property type="evidence" value="ECO:0007669"/>
    <property type="project" value="UniProtKB-KW"/>
</dbReference>
<evidence type="ECO:0000256" key="2">
    <source>
        <dbReference type="ARBA" id="ARBA00022977"/>
    </source>
</evidence>
<proteinExistence type="predicted"/>
<dbReference type="CDD" id="cd00564">
    <property type="entry name" value="TMP_TenI"/>
    <property type="match status" value="1"/>
</dbReference>
<reference evidence="6" key="1">
    <citation type="submission" date="2015-10" db="EMBL/GenBank/DDBJ databases">
        <title>Genome of Paenibacillus bovis sp. nov.</title>
        <authorList>
            <person name="Wu Z."/>
            <person name="Gao C."/>
            <person name="Liu Z."/>
            <person name="Zheng H."/>
        </authorList>
    </citation>
    <scope>NUCLEOTIDE SEQUENCE [LARGE SCALE GENOMIC DNA]</scope>
    <source>
        <strain evidence="6">BD3526</strain>
    </source>
</reference>
<reference evidence="5 6" key="2">
    <citation type="journal article" date="2016" name="Int. J. Syst. Evol. Microbiol.">
        <title>Paenibacillus bovis sp. nov., isolated from raw yak (Bos grunniens) milk.</title>
        <authorList>
            <person name="Gao C."/>
            <person name="Han J."/>
            <person name="Liu Z."/>
            <person name="Xu X."/>
            <person name="Hang F."/>
            <person name="Wu Z."/>
        </authorList>
    </citation>
    <scope>NUCLEOTIDE SEQUENCE [LARGE SCALE GENOMIC DNA]</scope>
    <source>
        <strain evidence="5 6">BD3526</strain>
    </source>
</reference>
<dbReference type="STRING" id="1616788.AR543_15205"/>
<evidence type="ECO:0000256" key="1">
    <source>
        <dbReference type="ARBA" id="ARBA00004948"/>
    </source>
</evidence>
<dbReference type="AlphaFoldDB" id="A0A172ZI57"/>
<dbReference type="Gene3D" id="3.20.20.70">
    <property type="entry name" value="Aldolase class I"/>
    <property type="match status" value="2"/>
</dbReference>
<comment type="pathway">
    <text evidence="1">Cofactor biosynthesis; thiamine diphosphate biosynthesis.</text>
</comment>
<feature type="domain" description="Thiamine phosphate synthase/TenI" evidence="4">
    <location>
        <begin position="133"/>
        <end position="219"/>
    </location>
</feature>
<accession>A0A172ZI57</accession>
<dbReference type="GO" id="GO:0004789">
    <property type="term" value="F:thiamine-phosphate diphosphorylase activity"/>
    <property type="evidence" value="ECO:0007669"/>
    <property type="project" value="TreeGrafter"/>
</dbReference>
<feature type="region of interest" description="Disordered" evidence="3">
    <location>
        <begin position="95"/>
        <end position="119"/>
    </location>
</feature>
<dbReference type="RefSeq" id="WP_060535329.1">
    <property type="nucleotide sequence ID" value="NZ_CP013023.1"/>
</dbReference>
<dbReference type="PANTHER" id="PTHR20857">
    <property type="entry name" value="THIAMINE-PHOSPHATE PYROPHOSPHORYLASE"/>
    <property type="match status" value="1"/>
</dbReference>
<keyword evidence="2" id="KW-0784">Thiamine biosynthesis</keyword>
<dbReference type="KEGG" id="pbv:AR543_15205"/>
<dbReference type="EMBL" id="CP013023">
    <property type="protein sequence ID" value="ANF97213.1"/>
    <property type="molecule type" value="Genomic_DNA"/>
</dbReference>
<evidence type="ECO:0000259" key="4">
    <source>
        <dbReference type="Pfam" id="PF02581"/>
    </source>
</evidence>
<dbReference type="Pfam" id="PF02581">
    <property type="entry name" value="TMP-TENI"/>
    <property type="match status" value="1"/>
</dbReference>
<dbReference type="InterPro" id="IPR036206">
    <property type="entry name" value="ThiamineP_synth_sf"/>
</dbReference>
<evidence type="ECO:0000256" key="3">
    <source>
        <dbReference type="SAM" id="MobiDB-lite"/>
    </source>
</evidence>
<dbReference type="OrthoDB" id="9815348at2"/>
<dbReference type="InterPro" id="IPR022998">
    <property type="entry name" value="ThiamineP_synth_TenI"/>
</dbReference>
<keyword evidence="6" id="KW-1185">Reference proteome</keyword>
<organism evidence="5 6">
    <name type="scientific">Paenibacillus bovis</name>
    <dbReference type="NCBI Taxonomy" id="1616788"/>
    <lineage>
        <taxon>Bacteria</taxon>
        <taxon>Bacillati</taxon>
        <taxon>Bacillota</taxon>
        <taxon>Bacilli</taxon>
        <taxon>Bacillales</taxon>
        <taxon>Paenibacillaceae</taxon>
        <taxon>Paenibacillus</taxon>
    </lineage>
</organism>
<feature type="compositionally biased region" description="Polar residues" evidence="3">
    <location>
        <begin position="97"/>
        <end position="110"/>
    </location>
</feature>
<dbReference type="PANTHER" id="PTHR20857:SF22">
    <property type="entry name" value="THIAZOLE TAUTOMERASE"/>
    <property type="match status" value="1"/>
</dbReference>
<name>A0A172ZI57_9BACL</name>